<dbReference type="InterPro" id="IPR004552">
    <property type="entry name" value="AGP_acyltrans"/>
</dbReference>
<dbReference type="SMART" id="SM00563">
    <property type="entry name" value="PlsC"/>
    <property type="match status" value="1"/>
</dbReference>
<comment type="similarity">
    <text evidence="1 4">Belongs to the 1-acyl-sn-glycerol-3-phosphate acyltransferase family.</text>
</comment>
<name>A0A9P3PEW1_LYOSH</name>
<keyword evidence="6" id="KW-1133">Transmembrane helix</keyword>
<feature type="compositionally biased region" description="Low complexity" evidence="5">
    <location>
        <begin position="315"/>
        <end position="338"/>
    </location>
</feature>
<keyword evidence="6" id="KW-0472">Membrane</keyword>
<feature type="domain" description="Phospholipid/glycerol acyltransferase" evidence="7">
    <location>
        <begin position="100"/>
        <end position="216"/>
    </location>
</feature>
<evidence type="ECO:0000313" key="9">
    <source>
        <dbReference type="Proteomes" id="UP001063166"/>
    </source>
</evidence>
<sequence length="360" mass="38680">MAFLVSLVKPLAYLSLPVILLRSIAATSSTGRYYVRQGVYVGTLMTLAACSVVVAAGMSIVGKQFDVNYVVARTFYAVARRVLQVEIEVEGEEHLDGRPGVLMANHQTMLDIIVVGRLMPKQTSIMAKKSLQYTPLGPFMTMSGAIFIDRANNAAAVQSLIAAGDLMRARKLSLWIFPEGTRTSKEEPYMRPLKKGGFHLAIQSGLPIIPIVTENYWRLYHKGVFNTGTIKVRVLPPIATTGLTAADIPALTERVRDQMLETLREISVPPSKRSTPESEEKTEKSHSEAPAPASSSSGDASPDTGSQEPSPVIPSSLGTGLSSSSLASSASASNLSKSEISERGAETEEDEGMILVGRPT</sequence>
<evidence type="ECO:0000256" key="1">
    <source>
        <dbReference type="ARBA" id="ARBA00008655"/>
    </source>
</evidence>
<comment type="caution">
    <text evidence="8">The sequence shown here is derived from an EMBL/GenBank/DDBJ whole genome shotgun (WGS) entry which is preliminary data.</text>
</comment>
<dbReference type="GO" id="GO:0006654">
    <property type="term" value="P:phosphatidic acid biosynthetic process"/>
    <property type="evidence" value="ECO:0007669"/>
    <property type="project" value="TreeGrafter"/>
</dbReference>
<dbReference type="PANTHER" id="PTHR10434">
    <property type="entry name" value="1-ACYL-SN-GLYCEROL-3-PHOSPHATE ACYLTRANSFERASE"/>
    <property type="match status" value="1"/>
</dbReference>
<comment type="catalytic activity">
    <reaction evidence="4">
        <text>a 1-acyl-sn-glycero-3-phosphate + an acyl-CoA = a 1,2-diacyl-sn-glycero-3-phosphate + CoA</text>
        <dbReference type="Rhea" id="RHEA:19709"/>
        <dbReference type="ChEBI" id="CHEBI:57287"/>
        <dbReference type="ChEBI" id="CHEBI:57970"/>
        <dbReference type="ChEBI" id="CHEBI:58342"/>
        <dbReference type="ChEBI" id="CHEBI:58608"/>
        <dbReference type="EC" id="2.3.1.51"/>
    </reaction>
</comment>
<dbReference type="EMBL" id="BRPK01000001">
    <property type="protein sequence ID" value="GLB34201.1"/>
    <property type="molecule type" value="Genomic_DNA"/>
</dbReference>
<evidence type="ECO:0000256" key="4">
    <source>
        <dbReference type="RuleBase" id="RU361267"/>
    </source>
</evidence>
<feature type="compositionally biased region" description="Basic and acidic residues" evidence="5">
    <location>
        <begin position="274"/>
        <end position="287"/>
    </location>
</feature>
<evidence type="ECO:0000259" key="7">
    <source>
        <dbReference type="SMART" id="SM00563"/>
    </source>
</evidence>
<dbReference type="GO" id="GO:0016020">
    <property type="term" value="C:membrane"/>
    <property type="evidence" value="ECO:0007669"/>
    <property type="project" value="InterPro"/>
</dbReference>
<dbReference type="AlphaFoldDB" id="A0A9P3PEW1"/>
<dbReference type="NCBIfam" id="TIGR00530">
    <property type="entry name" value="AGP_acyltrn"/>
    <property type="match status" value="1"/>
</dbReference>
<organism evidence="8 9">
    <name type="scientific">Lyophyllum shimeji</name>
    <name type="common">Hon-shimeji</name>
    <name type="synonym">Tricholoma shimeji</name>
    <dbReference type="NCBI Taxonomy" id="47721"/>
    <lineage>
        <taxon>Eukaryota</taxon>
        <taxon>Fungi</taxon>
        <taxon>Dikarya</taxon>
        <taxon>Basidiomycota</taxon>
        <taxon>Agaricomycotina</taxon>
        <taxon>Agaricomycetes</taxon>
        <taxon>Agaricomycetidae</taxon>
        <taxon>Agaricales</taxon>
        <taxon>Tricholomatineae</taxon>
        <taxon>Lyophyllaceae</taxon>
        <taxon>Lyophyllum</taxon>
    </lineage>
</organism>
<keyword evidence="4" id="KW-0443">Lipid metabolism</keyword>
<evidence type="ECO:0000256" key="3">
    <source>
        <dbReference type="ARBA" id="ARBA00023315"/>
    </source>
</evidence>
<feature type="region of interest" description="Disordered" evidence="5">
    <location>
        <begin position="262"/>
        <end position="360"/>
    </location>
</feature>
<dbReference type="EC" id="2.3.1.51" evidence="4"/>
<dbReference type="CDD" id="cd07989">
    <property type="entry name" value="LPLAT_AGPAT-like"/>
    <property type="match status" value="1"/>
</dbReference>
<gene>
    <name evidence="8" type="primary">SLC1</name>
    <name evidence="8" type="ORF">LshimejAT787_0110850</name>
</gene>
<feature type="transmembrane region" description="Helical" evidence="6">
    <location>
        <begin position="41"/>
        <end position="61"/>
    </location>
</feature>
<evidence type="ECO:0000256" key="6">
    <source>
        <dbReference type="SAM" id="Phobius"/>
    </source>
</evidence>
<dbReference type="Pfam" id="PF01553">
    <property type="entry name" value="Acyltransferase"/>
    <property type="match status" value="1"/>
</dbReference>
<accession>A0A9P3PEW1</accession>
<reference evidence="8" key="1">
    <citation type="submission" date="2022-07" db="EMBL/GenBank/DDBJ databases">
        <title>The genome of Lyophyllum shimeji provides insight into the initial evolution of ectomycorrhizal fungal genome.</title>
        <authorList>
            <person name="Kobayashi Y."/>
            <person name="Shibata T."/>
            <person name="Hirakawa H."/>
            <person name="Shigenobu S."/>
            <person name="Nishiyama T."/>
            <person name="Yamada A."/>
            <person name="Hasebe M."/>
            <person name="Kawaguchi M."/>
        </authorList>
    </citation>
    <scope>NUCLEOTIDE SEQUENCE</scope>
    <source>
        <strain evidence="8">AT787</strain>
    </source>
</reference>
<evidence type="ECO:0000256" key="5">
    <source>
        <dbReference type="SAM" id="MobiDB-lite"/>
    </source>
</evidence>
<dbReference type="GO" id="GO:0005783">
    <property type="term" value="C:endoplasmic reticulum"/>
    <property type="evidence" value="ECO:0007669"/>
    <property type="project" value="TreeGrafter"/>
</dbReference>
<keyword evidence="9" id="KW-1185">Reference proteome</keyword>
<evidence type="ECO:0000256" key="2">
    <source>
        <dbReference type="ARBA" id="ARBA00022679"/>
    </source>
</evidence>
<keyword evidence="2 4" id="KW-0808">Transferase</keyword>
<keyword evidence="6" id="KW-0812">Transmembrane</keyword>
<dbReference type="GO" id="GO:0003841">
    <property type="term" value="F:1-acylglycerol-3-phosphate O-acyltransferase activity"/>
    <property type="evidence" value="ECO:0007669"/>
    <property type="project" value="UniProtKB-UniRule"/>
</dbReference>
<dbReference type="OrthoDB" id="202234at2759"/>
<dbReference type="Proteomes" id="UP001063166">
    <property type="component" value="Unassembled WGS sequence"/>
</dbReference>
<dbReference type="SUPFAM" id="SSF69593">
    <property type="entry name" value="Glycerol-3-phosphate (1)-acyltransferase"/>
    <property type="match status" value="1"/>
</dbReference>
<evidence type="ECO:0000313" key="8">
    <source>
        <dbReference type="EMBL" id="GLB34201.1"/>
    </source>
</evidence>
<proteinExistence type="inferred from homology"/>
<keyword evidence="4" id="KW-0444">Lipid biosynthesis</keyword>
<keyword evidence="4" id="KW-0594">Phospholipid biosynthesis</keyword>
<protein>
    <recommendedName>
        <fullName evidence="4">1-acyl-sn-glycerol-3-phosphate acyltransferase</fullName>
        <ecNumber evidence="4">2.3.1.51</ecNumber>
    </recommendedName>
</protein>
<comment type="domain">
    <text evidence="4">The HXXXXD motif is essential for acyltransferase activity and may constitute the binding site for the phosphate moiety of the glycerol-3-phosphate.</text>
</comment>
<keyword evidence="3 4" id="KW-0012">Acyltransferase</keyword>
<dbReference type="PANTHER" id="PTHR10434:SF11">
    <property type="entry name" value="1-ACYL-SN-GLYCEROL-3-PHOSPHATE ACYLTRANSFERASE"/>
    <property type="match status" value="1"/>
</dbReference>
<feature type="compositionally biased region" description="Low complexity" evidence="5">
    <location>
        <begin position="288"/>
        <end position="306"/>
    </location>
</feature>
<dbReference type="InterPro" id="IPR002123">
    <property type="entry name" value="Plipid/glycerol_acylTrfase"/>
</dbReference>
<keyword evidence="4" id="KW-1208">Phospholipid metabolism</keyword>